<protein>
    <submittedName>
        <fullName evidence="2">Uncharacterized protein</fullName>
    </submittedName>
</protein>
<dbReference type="AlphaFoldDB" id="A0A098S4U6"/>
<evidence type="ECO:0000313" key="2">
    <source>
        <dbReference type="EMBL" id="KGE86227.1"/>
    </source>
</evidence>
<gene>
    <name evidence="2" type="ORF">IX84_22660</name>
</gene>
<feature type="transmembrane region" description="Helical" evidence="1">
    <location>
        <begin position="77"/>
        <end position="97"/>
    </location>
</feature>
<dbReference type="EMBL" id="JPOS01000081">
    <property type="protein sequence ID" value="KGE86227.1"/>
    <property type="molecule type" value="Genomic_DNA"/>
</dbReference>
<evidence type="ECO:0000313" key="3">
    <source>
        <dbReference type="Proteomes" id="UP000029736"/>
    </source>
</evidence>
<keyword evidence="3" id="KW-1185">Reference proteome</keyword>
<name>A0A098S4U6_9BACT</name>
<keyword evidence="1" id="KW-1133">Transmembrane helix</keyword>
<dbReference type="Gene3D" id="1.25.40.10">
    <property type="entry name" value="Tetratricopeptide repeat domain"/>
    <property type="match status" value="1"/>
</dbReference>
<dbReference type="OrthoDB" id="979271at2"/>
<reference evidence="2 3" key="1">
    <citation type="journal article" date="2014" name="Int. J. Syst. Evol. Microbiol.">
        <title>Phaeodactylibacter xiamenensis gen. nov., sp. nov., a member of the family Saprospiraceae isolated from the marine alga Phaeodactylum tricornutum.</title>
        <authorList>
            <person name="Chen Z.Jr."/>
            <person name="Lei X."/>
            <person name="Lai Q."/>
            <person name="Li Y."/>
            <person name="Zhang B."/>
            <person name="Zhang J."/>
            <person name="Zhang H."/>
            <person name="Yang L."/>
            <person name="Zheng W."/>
            <person name="Tian Y."/>
            <person name="Yu Z."/>
            <person name="Xu H.Jr."/>
            <person name="Zheng T."/>
        </authorList>
    </citation>
    <scope>NUCLEOTIDE SEQUENCE [LARGE SCALE GENOMIC DNA]</scope>
    <source>
        <strain evidence="2 3">KD52</strain>
    </source>
</reference>
<dbReference type="STRING" id="1524460.IX84_22660"/>
<dbReference type="RefSeq" id="WP_044225704.1">
    <property type="nucleotide sequence ID" value="NZ_JBKAGJ010000013.1"/>
</dbReference>
<comment type="caution">
    <text evidence="2">The sequence shown here is derived from an EMBL/GenBank/DDBJ whole genome shotgun (WGS) entry which is preliminary data.</text>
</comment>
<accession>A0A098S4U6</accession>
<dbReference type="InterPro" id="IPR011990">
    <property type="entry name" value="TPR-like_helical_dom_sf"/>
</dbReference>
<keyword evidence="1" id="KW-0472">Membrane</keyword>
<evidence type="ECO:0000256" key="1">
    <source>
        <dbReference type="SAM" id="Phobius"/>
    </source>
</evidence>
<dbReference type="Proteomes" id="UP000029736">
    <property type="component" value="Unassembled WGS sequence"/>
</dbReference>
<sequence length="255" mass="28670">MKREQPKSKKNLTKEDFKRFHRTGKVDVDPSRYDAFSQAALGGVRYQKEDPELVFSRMEKQLGLQDSGGARSVSLRLVMTAAATIAILISVGYLAFFQGASVSGAEMYNTHFMPLSYVDDDIKRGTRTQSNASTDIKTQAIQAYTEEDYAKAEGLFQLHLSQTDPQDRTARFFYGITLLDQGKLKPAISIFEDTRNNPPVAAFKRPATFYLALAHIRQEQHEKALPLLQFLASREDRYGRKASEILSDYGLKPGS</sequence>
<proteinExistence type="predicted"/>
<organism evidence="2 3">
    <name type="scientific">Phaeodactylibacter xiamenensis</name>
    <dbReference type="NCBI Taxonomy" id="1524460"/>
    <lineage>
        <taxon>Bacteria</taxon>
        <taxon>Pseudomonadati</taxon>
        <taxon>Bacteroidota</taxon>
        <taxon>Saprospiria</taxon>
        <taxon>Saprospirales</taxon>
        <taxon>Haliscomenobacteraceae</taxon>
        <taxon>Phaeodactylibacter</taxon>
    </lineage>
</organism>
<keyword evidence="1" id="KW-0812">Transmembrane</keyword>
<dbReference type="SUPFAM" id="SSF48452">
    <property type="entry name" value="TPR-like"/>
    <property type="match status" value="1"/>
</dbReference>